<evidence type="ECO:0000313" key="2">
    <source>
        <dbReference type="EMBL" id="KAB8203907.1"/>
    </source>
</evidence>
<keyword evidence="1" id="KW-1133">Transmembrane helix</keyword>
<keyword evidence="3" id="KW-1185">Reference proteome</keyword>
<protein>
    <submittedName>
        <fullName evidence="2">Uncharacterized protein</fullName>
    </submittedName>
</protein>
<reference evidence="2 3" key="1">
    <citation type="submission" date="2019-04" db="EMBL/GenBank/DDBJ databases">
        <title>Fungal friends and foes A comparative genomics study of 23 Aspergillus species from section Flavi.</title>
        <authorList>
            <consortium name="DOE Joint Genome Institute"/>
            <person name="Kjaerbolling I."/>
            <person name="Vesth T.C."/>
            <person name="Frisvad J.C."/>
            <person name="Nybo J.L."/>
            <person name="Theobald S."/>
            <person name="Kildgaard S."/>
            <person name="Petersen T.I."/>
            <person name="Kuo A."/>
            <person name="Sato A."/>
            <person name="Lyhne E.K."/>
            <person name="Kogle M.E."/>
            <person name="Wiebenga A."/>
            <person name="Kun R.S."/>
            <person name="Lubbers R.J."/>
            <person name="Makela M.R."/>
            <person name="Barry K."/>
            <person name="Chovatia M."/>
            <person name="Clum A."/>
            <person name="Daum C."/>
            <person name="Haridas S."/>
            <person name="He G."/>
            <person name="LaButti K."/>
            <person name="Lipzen A."/>
            <person name="Mondo S."/>
            <person name="Pangilinan J."/>
            <person name="Riley R."/>
            <person name="Salamov A."/>
            <person name="Simmons B.A."/>
            <person name="Magnuson J.K."/>
            <person name="Henrissat B."/>
            <person name="Mortensen U.H."/>
            <person name="Larsen T.O."/>
            <person name="De vries R.P."/>
            <person name="Grigoriev I.V."/>
            <person name="Machida M."/>
            <person name="Baker S.E."/>
            <person name="Andersen M.R."/>
        </authorList>
    </citation>
    <scope>NUCLEOTIDE SEQUENCE [LARGE SCALE GENOMIC DNA]</scope>
    <source>
        <strain evidence="2 3">CBS 117618</strain>
    </source>
</reference>
<dbReference type="AlphaFoldDB" id="A0A5N6DG47"/>
<gene>
    <name evidence="2" type="ORF">BDV34DRAFT_198439</name>
</gene>
<keyword evidence="1" id="KW-0812">Transmembrane</keyword>
<keyword evidence="1" id="KW-0472">Membrane</keyword>
<dbReference type="Proteomes" id="UP000326532">
    <property type="component" value="Unassembled WGS sequence"/>
</dbReference>
<feature type="transmembrane region" description="Helical" evidence="1">
    <location>
        <begin position="40"/>
        <end position="57"/>
    </location>
</feature>
<sequence length="96" mass="10645">MYVYYDVNPMAVPRSGQKVCVSEISPVQPIRTRKKETKPWCMSALVHALSGLFHLATKSCSCSSTGGVEPAALAFIFLFLYLFTDYCPVVYACLIL</sequence>
<organism evidence="2 3">
    <name type="scientific">Aspergillus parasiticus</name>
    <dbReference type="NCBI Taxonomy" id="5067"/>
    <lineage>
        <taxon>Eukaryota</taxon>
        <taxon>Fungi</taxon>
        <taxon>Dikarya</taxon>
        <taxon>Ascomycota</taxon>
        <taxon>Pezizomycotina</taxon>
        <taxon>Eurotiomycetes</taxon>
        <taxon>Eurotiomycetidae</taxon>
        <taxon>Eurotiales</taxon>
        <taxon>Aspergillaceae</taxon>
        <taxon>Aspergillus</taxon>
        <taxon>Aspergillus subgen. Circumdati</taxon>
    </lineage>
</organism>
<dbReference type="VEuPathDB" id="FungiDB:BDV34DRAFT_198439"/>
<feature type="transmembrane region" description="Helical" evidence="1">
    <location>
        <begin position="72"/>
        <end position="94"/>
    </location>
</feature>
<proteinExistence type="predicted"/>
<evidence type="ECO:0000313" key="3">
    <source>
        <dbReference type="Proteomes" id="UP000326532"/>
    </source>
</evidence>
<evidence type="ECO:0000256" key="1">
    <source>
        <dbReference type="SAM" id="Phobius"/>
    </source>
</evidence>
<name>A0A5N6DG47_ASPPA</name>
<accession>A0A5N6DG47</accession>
<dbReference type="EMBL" id="ML734986">
    <property type="protein sequence ID" value="KAB8203907.1"/>
    <property type="molecule type" value="Genomic_DNA"/>
</dbReference>